<protein>
    <recommendedName>
        <fullName evidence="2">Retrotransposon Copia-like N-terminal domain-containing protein</fullName>
    </recommendedName>
</protein>
<dbReference type="InterPro" id="IPR029472">
    <property type="entry name" value="Copia-like_N"/>
</dbReference>
<evidence type="ECO:0000259" key="2">
    <source>
        <dbReference type="Pfam" id="PF14244"/>
    </source>
</evidence>
<evidence type="ECO:0000313" key="3">
    <source>
        <dbReference type="EMBL" id="KAG8381190.1"/>
    </source>
</evidence>
<feature type="compositionally biased region" description="Low complexity" evidence="1">
    <location>
        <begin position="321"/>
        <end position="341"/>
    </location>
</feature>
<feature type="domain" description="Retrotransposon Copia-like N-terminal" evidence="2">
    <location>
        <begin position="24"/>
        <end position="71"/>
    </location>
</feature>
<dbReference type="Proteomes" id="UP000826271">
    <property type="component" value="Unassembled WGS sequence"/>
</dbReference>
<dbReference type="AlphaFoldDB" id="A0AAV6XPU0"/>
<evidence type="ECO:0000313" key="4">
    <source>
        <dbReference type="Proteomes" id="UP000826271"/>
    </source>
</evidence>
<feature type="region of interest" description="Disordered" evidence="1">
    <location>
        <begin position="300"/>
        <end position="354"/>
    </location>
</feature>
<dbReference type="PANTHER" id="PTHR37610:SF97">
    <property type="entry name" value="RETROTRANSPOSON GAG DOMAIN-CONTAINING PROTEIN"/>
    <property type="match status" value="1"/>
</dbReference>
<dbReference type="PANTHER" id="PTHR37610">
    <property type="entry name" value="CCHC-TYPE DOMAIN-CONTAINING PROTEIN"/>
    <property type="match status" value="1"/>
</dbReference>
<reference evidence="3" key="1">
    <citation type="submission" date="2019-10" db="EMBL/GenBank/DDBJ databases">
        <authorList>
            <person name="Zhang R."/>
            <person name="Pan Y."/>
            <person name="Wang J."/>
            <person name="Ma R."/>
            <person name="Yu S."/>
        </authorList>
    </citation>
    <scope>NUCLEOTIDE SEQUENCE</scope>
    <source>
        <strain evidence="3">LA-IB0</strain>
        <tissue evidence="3">Leaf</tissue>
    </source>
</reference>
<organism evidence="3 4">
    <name type="scientific">Buddleja alternifolia</name>
    <dbReference type="NCBI Taxonomy" id="168488"/>
    <lineage>
        <taxon>Eukaryota</taxon>
        <taxon>Viridiplantae</taxon>
        <taxon>Streptophyta</taxon>
        <taxon>Embryophyta</taxon>
        <taxon>Tracheophyta</taxon>
        <taxon>Spermatophyta</taxon>
        <taxon>Magnoliopsida</taxon>
        <taxon>eudicotyledons</taxon>
        <taxon>Gunneridae</taxon>
        <taxon>Pentapetalae</taxon>
        <taxon>asterids</taxon>
        <taxon>lamiids</taxon>
        <taxon>Lamiales</taxon>
        <taxon>Scrophulariaceae</taxon>
        <taxon>Buddlejeae</taxon>
        <taxon>Buddleja</taxon>
    </lineage>
</organism>
<sequence>MTTKNSTTDNNIVTIDLYSVYYLHPSGQLGQILVTPLLNGDNYPTWSRGVQLALEDKNKLGFLHSSISKPNEKSTLLSYWNCCNRMVHSWLLHSTEASIRSSILWAETTHQPIHHNTSQSRFPTTAATIQSKSVASNPVASSVCSRTLTPEQILQLLALIQPGKTSPLSNFADNPIPTQPEPSTSTTPTLIPHIVPRRTTRQSWRPAFLKDYQVTTPSLQLTSTLVGSVNSTSHPTTSFLTYDRFNSKHVTYLTTITREPANFHEAMKYQVWHDTMQVEMNALSSNEKLMDLACAREFVSRRRQRPPSEEPALPPPPPSTPQDTPSLTSPPSGQGGSSKSRPNQEKLYVNISTK</sequence>
<keyword evidence="4" id="KW-1185">Reference proteome</keyword>
<accession>A0AAV6XPU0</accession>
<evidence type="ECO:0000256" key="1">
    <source>
        <dbReference type="SAM" id="MobiDB-lite"/>
    </source>
</evidence>
<dbReference type="EMBL" id="WHWC01000006">
    <property type="protein sequence ID" value="KAG8381190.1"/>
    <property type="molecule type" value="Genomic_DNA"/>
</dbReference>
<proteinExistence type="predicted"/>
<comment type="caution">
    <text evidence="3">The sequence shown here is derived from an EMBL/GenBank/DDBJ whole genome shotgun (WGS) entry which is preliminary data.</text>
</comment>
<name>A0AAV6XPU0_9LAMI</name>
<dbReference type="Pfam" id="PF14244">
    <property type="entry name" value="Retrotran_gag_3"/>
    <property type="match status" value="1"/>
</dbReference>
<gene>
    <name evidence="3" type="ORF">BUALT_Bualt06G0096500</name>
</gene>